<feature type="compositionally biased region" description="Low complexity" evidence="4">
    <location>
        <begin position="71"/>
        <end position="90"/>
    </location>
</feature>
<evidence type="ECO:0000256" key="3">
    <source>
        <dbReference type="ARBA" id="ARBA00023274"/>
    </source>
</evidence>
<evidence type="ECO:0000256" key="2">
    <source>
        <dbReference type="ARBA" id="ARBA00022980"/>
    </source>
</evidence>
<accession>A0ABR1Y9U7</accession>
<feature type="compositionally biased region" description="Low complexity" evidence="4">
    <location>
        <begin position="151"/>
        <end position="173"/>
    </location>
</feature>
<dbReference type="InterPro" id="IPR001911">
    <property type="entry name" value="Ribosomal_bS21"/>
</dbReference>
<evidence type="ECO:0000256" key="4">
    <source>
        <dbReference type="SAM" id="MobiDB-lite"/>
    </source>
</evidence>
<gene>
    <name evidence="5" type="ORF">HDK90DRAFT_498796</name>
</gene>
<keyword evidence="3" id="KW-0687">Ribonucleoprotein</keyword>
<name>A0ABR1Y9U7_9PEZI</name>
<keyword evidence="2" id="KW-0689">Ribosomal protein</keyword>
<dbReference type="EMBL" id="JBBWRZ010000013">
    <property type="protein sequence ID" value="KAK8223724.1"/>
    <property type="molecule type" value="Genomic_DNA"/>
</dbReference>
<evidence type="ECO:0000313" key="5">
    <source>
        <dbReference type="EMBL" id="KAK8223724.1"/>
    </source>
</evidence>
<evidence type="ECO:0008006" key="7">
    <source>
        <dbReference type="Google" id="ProtNLM"/>
    </source>
</evidence>
<organism evidence="5 6">
    <name type="scientific">Phyllosticta capitalensis</name>
    <dbReference type="NCBI Taxonomy" id="121624"/>
    <lineage>
        <taxon>Eukaryota</taxon>
        <taxon>Fungi</taxon>
        <taxon>Dikarya</taxon>
        <taxon>Ascomycota</taxon>
        <taxon>Pezizomycotina</taxon>
        <taxon>Dothideomycetes</taxon>
        <taxon>Dothideomycetes incertae sedis</taxon>
        <taxon>Botryosphaeriales</taxon>
        <taxon>Phyllostictaceae</taxon>
        <taxon>Phyllosticta</taxon>
    </lineage>
</organism>
<dbReference type="PANTHER" id="PTHR41237:SF1">
    <property type="entry name" value="SMALL RIBOSOMAL SUBUNIT PROTEIN BS21M"/>
    <property type="match status" value="1"/>
</dbReference>
<keyword evidence="6" id="KW-1185">Reference proteome</keyword>
<feature type="compositionally biased region" description="Polar residues" evidence="4">
    <location>
        <begin position="136"/>
        <end position="147"/>
    </location>
</feature>
<reference evidence="5 6" key="1">
    <citation type="submission" date="2024-04" db="EMBL/GenBank/DDBJ databases">
        <title>Phyllosticta paracitricarpa is synonymous to the EU quarantine fungus P. citricarpa based on phylogenomic analyses.</title>
        <authorList>
            <consortium name="Lawrence Berkeley National Laboratory"/>
            <person name="Van Ingen-Buijs V.A."/>
            <person name="Van Westerhoven A.C."/>
            <person name="Haridas S."/>
            <person name="Skiadas P."/>
            <person name="Martin F."/>
            <person name="Groenewald J.Z."/>
            <person name="Crous P.W."/>
            <person name="Seidl M.F."/>
        </authorList>
    </citation>
    <scope>NUCLEOTIDE SEQUENCE [LARGE SCALE GENOMIC DNA]</scope>
    <source>
        <strain evidence="5 6">CBS 123374</strain>
    </source>
</reference>
<evidence type="ECO:0000313" key="6">
    <source>
        <dbReference type="Proteomes" id="UP001492380"/>
    </source>
</evidence>
<dbReference type="Pfam" id="PF01165">
    <property type="entry name" value="Ribosomal_S21"/>
    <property type="match status" value="1"/>
</dbReference>
<protein>
    <recommendedName>
        <fullName evidence="7">Ribosomal protein S21</fullName>
    </recommendedName>
</protein>
<dbReference type="Proteomes" id="UP001492380">
    <property type="component" value="Unassembled WGS sequence"/>
</dbReference>
<feature type="region of interest" description="Disordered" evidence="4">
    <location>
        <begin position="136"/>
        <end position="205"/>
    </location>
</feature>
<sequence>MDVRRVGEVLLRSHPSNLVSAVSRPSQQQFSRLAFNHRSHASRRIAESSRRTFSTSTTRPQQNAPEKDDPPAQQSAQQQQPSESSNQQQPIAKLRSILNNSPSIGGSAAGTARRPIGANNNEGGQRVAKSLFGFDSSKQPLWSSGNSLDDAAAMRAASQRQQQQPQTQSSKAALRQMLVGSGLDPRAGASGKRSGAWHFPPGSDSVVQTASQQTLMAPPEVAHLPRLGPAYGRTVPIENNDLVGALRRMDVRVNTNGIRKAYHAQRFHERPGLKRKRLASARWRNRFMQGFKAMVQTVKHLKRQGW</sequence>
<comment type="similarity">
    <text evidence="1">Belongs to the bacterial ribosomal protein bS21 family.</text>
</comment>
<dbReference type="PANTHER" id="PTHR41237">
    <property type="entry name" value="37S RIBOSOMAL PROTEIN MRP21, MITOCHONDRIAL"/>
    <property type="match status" value="1"/>
</dbReference>
<feature type="region of interest" description="Disordered" evidence="4">
    <location>
        <begin position="34"/>
        <end position="124"/>
    </location>
</feature>
<evidence type="ECO:0000256" key="1">
    <source>
        <dbReference type="ARBA" id="ARBA00006640"/>
    </source>
</evidence>
<dbReference type="InterPro" id="IPR052837">
    <property type="entry name" value="Mitoribosomal_bS21"/>
</dbReference>
<comment type="caution">
    <text evidence="5">The sequence shown here is derived from an EMBL/GenBank/DDBJ whole genome shotgun (WGS) entry which is preliminary data.</text>
</comment>
<proteinExistence type="inferred from homology"/>